<organism evidence="1 2">
    <name type="scientific">Imtechella halotolerans K1</name>
    <dbReference type="NCBI Taxonomy" id="946077"/>
    <lineage>
        <taxon>Bacteria</taxon>
        <taxon>Pseudomonadati</taxon>
        <taxon>Bacteroidota</taxon>
        <taxon>Flavobacteriia</taxon>
        <taxon>Flavobacteriales</taxon>
        <taxon>Flavobacteriaceae</taxon>
        <taxon>Imtechella</taxon>
    </lineage>
</organism>
<keyword evidence="2" id="KW-1185">Reference proteome</keyword>
<dbReference type="PANTHER" id="PTHR47478:SF1">
    <property type="entry name" value="PYRIMIDINE 5'-NUCLEOTIDASE YJJG"/>
    <property type="match status" value="1"/>
</dbReference>
<dbReference type="SFLD" id="SFLDS00003">
    <property type="entry name" value="Haloacid_Dehalogenase"/>
    <property type="match status" value="1"/>
</dbReference>
<dbReference type="EMBL" id="AJJU01000010">
    <property type="protein sequence ID" value="EID74604.1"/>
    <property type="molecule type" value="Genomic_DNA"/>
</dbReference>
<dbReference type="SFLD" id="SFLDG01129">
    <property type="entry name" value="C1.5:_HAD__Beta-PGM__Phosphata"/>
    <property type="match status" value="1"/>
</dbReference>
<dbReference type="RefSeq" id="WP_008239582.1">
    <property type="nucleotide sequence ID" value="NZ_AJJU01000010.1"/>
</dbReference>
<dbReference type="SFLD" id="SFLDG01135">
    <property type="entry name" value="C1.5.6:_HAD__Beta-PGM__Phospha"/>
    <property type="match status" value="1"/>
</dbReference>
<dbReference type="Proteomes" id="UP000005938">
    <property type="component" value="Unassembled WGS sequence"/>
</dbReference>
<dbReference type="InterPro" id="IPR052550">
    <property type="entry name" value="Pyrimidine_5'-ntase_YjjG"/>
</dbReference>
<comment type="caution">
    <text evidence="1">The sequence shown here is derived from an EMBL/GenBank/DDBJ whole genome shotgun (WGS) entry which is preliminary data.</text>
</comment>
<dbReference type="eggNOG" id="COG1011">
    <property type="taxonomic scope" value="Bacteria"/>
</dbReference>
<dbReference type="NCBIfam" id="TIGR02254">
    <property type="entry name" value="YjjG_YfnB"/>
    <property type="match status" value="1"/>
</dbReference>
<sequence length="229" mass="26811">MTKEMITDLFFDLDHTLWDFERNSALTFEEILEIHNVRVDLADFLEVYVPINLHYWKLYRDEQITKEVLRYERLNKTFEELKITVSNSTIIQLSEDYIRVLPRYNHLFNNANEILSYLQPKYKLHIITNGFEEVQNDKLKNSGIAHYFDHIINSESVGVKKPNPLIFEHAMDKASSTPLQSVMIGDNLEADILGARNVGMHTIHFNVHDGTPNEFGITINDLLEIKQYL</sequence>
<dbReference type="Gene3D" id="3.40.50.1000">
    <property type="entry name" value="HAD superfamily/HAD-like"/>
    <property type="match status" value="1"/>
</dbReference>
<dbReference type="Pfam" id="PF00702">
    <property type="entry name" value="Hydrolase"/>
    <property type="match status" value="1"/>
</dbReference>
<dbReference type="NCBIfam" id="TIGR01549">
    <property type="entry name" value="HAD-SF-IA-v1"/>
    <property type="match status" value="1"/>
</dbReference>
<dbReference type="CDD" id="cd04305">
    <property type="entry name" value="HAD_Neu5Ac-Pase_like"/>
    <property type="match status" value="1"/>
</dbReference>
<dbReference type="OrthoDB" id="9802350at2"/>
<accession>I0WDY8</accession>
<proteinExistence type="predicted"/>
<evidence type="ECO:0000313" key="1">
    <source>
        <dbReference type="EMBL" id="EID74604.1"/>
    </source>
</evidence>
<dbReference type="InterPro" id="IPR023198">
    <property type="entry name" value="PGP-like_dom2"/>
</dbReference>
<dbReference type="Gene3D" id="1.10.150.240">
    <property type="entry name" value="Putative phosphatase, domain 2"/>
    <property type="match status" value="1"/>
</dbReference>
<dbReference type="InterPro" id="IPR036412">
    <property type="entry name" value="HAD-like_sf"/>
</dbReference>
<gene>
    <name evidence="1" type="ORF">W5A_08737</name>
</gene>
<protein>
    <submittedName>
        <fullName evidence="1">5'-nucleotidase</fullName>
    </submittedName>
</protein>
<dbReference type="GO" id="GO:0008253">
    <property type="term" value="F:5'-nucleotidase activity"/>
    <property type="evidence" value="ECO:0007669"/>
    <property type="project" value="InterPro"/>
</dbReference>
<dbReference type="NCBIfam" id="TIGR01509">
    <property type="entry name" value="HAD-SF-IA-v3"/>
    <property type="match status" value="1"/>
</dbReference>
<dbReference type="AlphaFoldDB" id="I0WDY8"/>
<dbReference type="SUPFAM" id="SSF56784">
    <property type="entry name" value="HAD-like"/>
    <property type="match status" value="1"/>
</dbReference>
<dbReference type="PATRIC" id="fig|946077.3.peg.1770"/>
<dbReference type="InterPro" id="IPR006439">
    <property type="entry name" value="HAD-SF_hydro_IA"/>
</dbReference>
<reference evidence="1 2" key="1">
    <citation type="journal article" date="2012" name="J. Bacteriol.">
        <title>Genome Sequence of the Halotolerant Bacterium Imtechella halotolerans K1T.</title>
        <authorList>
            <person name="Kumar S."/>
            <person name="Vikram S."/>
            <person name="Subramanian S."/>
            <person name="Raghava G.P."/>
            <person name="Pinnaka A.K."/>
        </authorList>
    </citation>
    <scope>NUCLEOTIDE SEQUENCE [LARGE SCALE GENOMIC DNA]</scope>
    <source>
        <strain evidence="1 2">K1</strain>
    </source>
</reference>
<dbReference type="InterPro" id="IPR023214">
    <property type="entry name" value="HAD_sf"/>
</dbReference>
<name>I0WDY8_9FLAO</name>
<dbReference type="InterPro" id="IPR011951">
    <property type="entry name" value="HAD-SF_hydro_IA_YjjG/PynA"/>
</dbReference>
<dbReference type="STRING" id="946077.W5A_08737"/>
<dbReference type="PANTHER" id="PTHR47478">
    <property type="match status" value="1"/>
</dbReference>
<evidence type="ECO:0000313" key="2">
    <source>
        <dbReference type="Proteomes" id="UP000005938"/>
    </source>
</evidence>